<dbReference type="InterPro" id="IPR011004">
    <property type="entry name" value="Trimer_LpxA-like_sf"/>
</dbReference>
<gene>
    <name evidence="2" type="ORF">K7J14_06620</name>
</gene>
<proteinExistence type="inferred from homology"/>
<evidence type="ECO:0000256" key="1">
    <source>
        <dbReference type="ARBA" id="ARBA00044755"/>
    </source>
</evidence>
<protein>
    <submittedName>
        <fullName evidence="2">Polymer-forming cytoskeletal protein</fullName>
    </submittedName>
</protein>
<dbReference type="Pfam" id="PF04519">
    <property type="entry name" value="Bactofilin"/>
    <property type="match status" value="1"/>
</dbReference>
<dbReference type="RefSeq" id="WP_230754568.1">
    <property type="nucleotide sequence ID" value="NZ_JAINWA010000001.1"/>
</dbReference>
<dbReference type="Proteomes" id="UP001198163">
    <property type="component" value="Unassembled WGS sequence"/>
</dbReference>
<dbReference type="InterPro" id="IPR007607">
    <property type="entry name" value="BacA/B"/>
</dbReference>
<keyword evidence="3" id="KW-1185">Reference proteome</keyword>
<dbReference type="PANTHER" id="PTHR35024">
    <property type="entry name" value="HYPOTHETICAL CYTOSOLIC PROTEIN"/>
    <property type="match status" value="1"/>
</dbReference>
<accession>A0AAE3EGV1</accession>
<comment type="caution">
    <text evidence="2">The sequence shown here is derived from an EMBL/GenBank/DDBJ whole genome shotgun (WGS) entry which is preliminary data.</text>
</comment>
<dbReference type="PANTHER" id="PTHR35024:SF4">
    <property type="entry name" value="POLYMER-FORMING CYTOSKELETAL PROTEIN"/>
    <property type="match status" value="1"/>
</dbReference>
<reference evidence="2" key="1">
    <citation type="submission" date="2021-08" db="EMBL/GenBank/DDBJ databases">
        <title>Comparative analyses of Brucepasteria parasyntrophica and Teretinema zuelzerae.</title>
        <authorList>
            <person name="Song Y."/>
            <person name="Brune A."/>
        </authorList>
    </citation>
    <scope>NUCLEOTIDE SEQUENCE</scope>
    <source>
        <strain evidence="2">DSM 1903</strain>
    </source>
</reference>
<evidence type="ECO:0000313" key="2">
    <source>
        <dbReference type="EMBL" id="MCD1654377.1"/>
    </source>
</evidence>
<name>A0AAE3EGV1_9SPIR</name>
<dbReference type="EMBL" id="JAINWA010000001">
    <property type="protein sequence ID" value="MCD1654377.1"/>
    <property type="molecule type" value="Genomic_DNA"/>
</dbReference>
<dbReference type="AlphaFoldDB" id="A0AAE3EGV1"/>
<comment type="similarity">
    <text evidence="1">Belongs to the bactofilin family.</text>
</comment>
<dbReference type="SUPFAM" id="SSF51161">
    <property type="entry name" value="Trimeric LpxA-like enzymes"/>
    <property type="match status" value="1"/>
</dbReference>
<organism evidence="2 3">
    <name type="scientific">Teretinema zuelzerae</name>
    <dbReference type="NCBI Taxonomy" id="156"/>
    <lineage>
        <taxon>Bacteria</taxon>
        <taxon>Pseudomonadati</taxon>
        <taxon>Spirochaetota</taxon>
        <taxon>Spirochaetia</taxon>
        <taxon>Spirochaetales</taxon>
        <taxon>Treponemataceae</taxon>
        <taxon>Teretinema</taxon>
    </lineage>
</organism>
<sequence>MALSAIDDVSINTLIGPGSFFKGDLRVNGFVRIDGDIDGCLDTPGRVIIGENARIRGDIRAKQITVGGIVLGDIIAPEGVLILSSALVLGSVITKRLHVEESVVLNGSCFAIDDQKAFDEALRNYNNKKALDGSLASAGLGRT</sequence>
<evidence type="ECO:0000313" key="3">
    <source>
        <dbReference type="Proteomes" id="UP001198163"/>
    </source>
</evidence>